<organism evidence="2 3">
    <name type="scientific">Streptomyces cynarae</name>
    <dbReference type="NCBI Taxonomy" id="2981134"/>
    <lineage>
        <taxon>Bacteria</taxon>
        <taxon>Bacillati</taxon>
        <taxon>Actinomycetota</taxon>
        <taxon>Actinomycetes</taxon>
        <taxon>Kitasatosporales</taxon>
        <taxon>Streptomycetaceae</taxon>
        <taxon>Streptomyces</taxon>
    </lineage>
</organism>
<dbReference type="Proteomes" id="UP001061298">
    <property type="component" value="Chromosome"/>
</dbReference>
<sequence length="303" mass="30483">MRAGHIHLAGIGTWRPATAHIRPPGAFARPGTAPAAGPGAISGSWTATGHDSAARSSRADHDDTTVRPGPEAAVHAARTALTRAGLPYERFGALLHGSTLPAGPAHLSVPHYVLHRTLGRAVTAAELRQGQLSLLSALGLCAHLLRAPGGKDAVLITGSDPAAPVPDIRGDLDARDDPHAPATAPGAPTGHALVVSRLGGFARVLSVAENCDPGHYDLRIPPGTGWAALRARTEDQVLAEAGLARGDLAATLSGASGAGDLVPALEELCATGRAAPGDRLLLTAATPGLEAGAAVLEITAALP</sequence>
<feature type="region of interest" description="Disordered" evidence="1">
    <location>
        <begin position="43"/>
        <end position="69"/>
    </location>
</feature>
<protein>
    <recommendedName>
        <fullName evidence="4">3-oxoacyl-ACP synthase</fullName>
    </recommendedName>
</protein>
<dbReference type="EMBL" id="CP106793">
    <property type="protein sequence ID" value="UXY19864.1"/>
    <property type="molecule type" value="Genomic_DNA"/>
</dbReference>
<name>A0ABY6DZL7_9ACTN</name>
<keyword evidence="3" id="KW-1185">Reference proteome</keyword>
<gene>
    <name evidence="2" type="ORF">N8I84_14845</name>
</gene>
<evidence type="ECO:0008006" key="4">
    <source>
        <dbReference type="Google" id="ProtNLM"/>
    </source>
</evidence>
<reference evidence="2" key="1">
    <citation type="submission" date="2022-10" db="EMBL/GenBank/DDBJ databases">
        <authorList>
            <person name="Mo P."/>
        </authorList>
    </citation>
    <scope>NUCLEOTIDE SEQUENCE</scope>
    <source>
        <strain evidence="2">HUAS 13-4</strain>
    </source>
</reference>
<dbReference type="Gene3D" id="3.40.47.10">
    <property type="match status" value="2"/>
</dbReference>
<evidence type="ECO:0000313" key="3">
    <source>
        <dbReference type="Proteomes" id="UP001061298"/>
    </source>
</evidence>
<proteinExistence type="predicted"/>
<dbReference type="RefSeq" id="WP_263229982.1">
    <property type="nucleotide sequence ID" value="NZ_CP106793.1"/>
</dbReference>
<dbReference type="InterPro" id="IPR016039">
    <property type="entry name" value="Thiolase-like"/>
</dbReference>
<dbReference type="SUPFAM" id="SSF53901">
    <property type="entry name" value="Thiolase-like"/>
    <property type="match status" value="1"/>
</dbReference>
<evidence type="ECO:0000313" key="2">
    <source>
        <dbReference type="EMBL" id="UXY19864.1"/>
    </source>
</evidence>
<evidence type="ECO:0000256" key="1">
    <source>
        <dbReference type="SAM" id="MobiDB-lite"/>
    </source>
</evidence>
<accession>A0ABY6DZL7</accession>